<feature type="domain" description="Solute-binding protein family 5" evidence="9">
    <location>
        <begin position="111"/>
        <end position="463"/>
    </location>
</feature>
<comment type="similarity">
    <text evidence="3">Belongs to the bacterial solute-binding protein 5 family.</text>
</comment>
<keyword evidence="7" id="KW-0574">Periplasm</keyword>
<dbReference type="Gene3D" id="3.10.105.10">
    <property type="entry name" value="Dipeptide-binding Protein, Domain 3"/>
    <property type="match status" value="1"/>
</dbReference>
<dbReference type="AlphaFoldDB" id="A0A265N555"/>
<proteinExistence type="inferred from homology"/>
<dbReference type="Proteomes" id="UP000216498">
    <property type="component" value="Unassembled WGS sequence"/>
</dbReference>
<keyword evidence="11" id="KW-1185">Reference proteome</keyword>
<sequence>MREKLLGKQKLFYRRLDILKKSLWMLVMLLMTLALVLAACNSNEGNGETEENSNEGNNVESDADGESSDSITVAIEQDFISLDPHDVGDTVSIFGTRSMYEGLVGFDKNMEIQPVLAEDYEVNENSTEFTFKLRENVTFHDGEPFNAEAVKANFERIMNEELRSNRNLQYLENIEILGDYEIKFTLSQPFSAMLNKFAMILMASPEAFSNNPDDFALNPVGTGAFKFQEWKQGDSMVVAKNEDYWGDLGTNVQQVTFRPVPENGSRVAMLQTGEADFIYPVPHNNVEELESDENIVIEETPSTIARYVSINTKKEPFDDVKVRQAMNHAVDQEAFLAVVKSGYGEPLSSTMSSKTQHYAEQELYEANIEKAKELMAEAGYEDGFSAEIWGNTASETNTGMQFVQQQLAQIGIDLEVRSMEEATLSDSIYTPETAEETDLQMWYVSWSPSSGDADGATRSLFHNEFSPPEGANTAYYDNQQVSDWIDEANQTGDVEEQKEIYAQIQETVYSEAPWIFLGSDTILSGYSSSLEGVYVLPDGSVSIRNANLK</sequence>
<dbReference type="InterPro" id="IPR030678">
    <property type="entry name" value="Peptide/Ni-bd"/>
</dbReference>
<dbReference type="OrthoDB" id="9796817at2"/>
<accession>A0A265N555</accession>
<dbReference type="Pfam" id="PF00496">
    <property type="entry name" value="SBP_bac_5"/>
    <property type="match status" value="1"/>
</dbReference>
<dbReference type="SUPFAM" id="SSF53850">
    <property type="entry name" value="Periplasmic binding protein-like II"/>
    <property type="match status" value="1"/>
</dbReference>
<dbReference type="Gene3D" id="3.90.76.10">
    <property type="entry name" value="Dipeptide-binding Protein, Domain 1"/>
    <property type="match status" value="1"/>
</dbReference>
<evidence type="ECO:0000256" key="3">
    <source>
        <dbReference type="ARBA" id="ARBA00005695"/>
    </source>
</evidence>
<comment type="subcellular location">
    <subcellularLocation>
        <location evidence="2">Periplasm</location>
    </subcellularLocation>
</comment>
<feature type="region of interest" description="Disordered" evidence="8">
    <location>
        <begin position="44"/>
        <end position="67"/>
    </location>
</feature>
<evidence type="ECO:0000313" key="10">
    <source>
        <dbReference type="EMBL" id="OZU87172.1"/>
    </source>
</evidence>
<dbReference type="InterPro" id="IPR000914">
    <property type="entry name" value="SBP_5_dom"/>
</dbReference>
<dbReference type="EMBL" id="NPMS01000013">
    <property type="protein sequence ID" value="OZU87172.1"/>
    <property type="molecule type" value="Genomic_DNA"/>
</dbReference>
<dbReference type="Gene3D" id="3.40.190.10">
    <property type="entry name" value="Periplasmic binding protein-like II"/>
    <property type="match status" value="1"/>
</dbReference>
<dbReference type="GO" id="GO:0030288">
    <property type="term" value="C:outer membrane-bounded periplasmic space"/>
    <property type="evidence" value="ECO:0007669"/>
    <property type="project" value="TreeGrafter"/>
</dbReference>
<dbReference type="InterPro" id="IPR039424">
    <property type="entry name" value="SBP_5"/>
</dbReference>
<dbReference type="GO" id="GO:1904680">
    <property type="term" value="F:peptide transmembrane transporter activity"/>
    <property type="evidence" value="ECO:0007669"/>
    <property type="project" value="TreeGrafter"/>
</dbReference>
<keyword evidence="5" id="KW-0813">Transport</keyword>
<reference evidence="10 11" key="1">
    <citation type="submission" date="2017-08" db="EMBL/GenBank/DDBJ databases">
        <title>Virgibacillus indicus sp. nov. and Virgibacillus profoundi sp. nov, two moderately halophilic bacteria isolated from marine sediment by using the Microfluidic Streak Plate.</title>
        <authorList>
            <person name="Xu B."/>
            <person name="Hu B."/>
            <person name="Wang J."/>
            <person name="Zhu Y."/>
            <person name="Huang L."/>
            <person name="Du W."/>
            <person name="Huang Y."/>
        </authorList>
    </citation>
    <scope>NUCLEOTIDE SEQUENCE [LARGE SCALE GENOMIC DNA]</scope>
    <source>
        <strain evidence="10 11">IO3-P2-C2</strain>
    </source>
</reference>
<keyword evidence="6" id="KW-0732">Signal</keyword>
<evidence type="ECO:0000256" key="7">
    <source>
        <dbReference type="ARBA" id="ARBA00022764"/>
    </source>
</evidence>
<dbReference type="GO" id="GO:0042938">
    <property type="term" value="P:dipeptide transport"/>
    <property type="evidence" value="ECO:0007669"/>
    <property type="project" value="TreeGrafter"/>
</dbReference>
<evidence type="ECO:0000256" key="5">
    <source>
        <dbReference type="ARBA" id="ARBA00022448"/>
    </source>
</evidence>
<dbReference type="PIRSF" id="PIRSF002741">
    <property type="entry name" value="MppA"/>
    <property type="match status" value="1"/>
</dbReference>
<evidence type="ECO:0000256" key="1">
    <source>
        <dbReference type="ARBA" id="ARBA00003489"/>
    </source>
</evidence>
<evidence type="ECO:0000259" key="9">
    <source>
        <dbReference type="Pfam" id="PF00496"/>
    </source>
</evidence>
<dbReference type="PANTHER" id="PTHR30290">
    <property type="entry name" value="PERIPLASMIC BINDING COMPONENT OF ABC TRANSPORTER"/>
    <property type="match status" value="1"/>
</dbReference>
<comment type="function">
    <text evidence="1">Part of the ABC transporter complex GsiABCD involved in glutathione import. Binds glutathione.</text>
</comment>
<comment type="caution">
    <text evidence="10">The sequence shown here is derived from an EMBL/GenBank/DDBJ whole genome shotgun (WGS) entry which is preliminary data.</text>
</comment>
<dbReference type="GO" id="GO:0043190">
    <property type="term" value="C:ATP-binding cassette (ABC) transporter complex"/>
    <property type="evidence" value="ECO:0007669"/>
    <property type="project" value="InterPro"/>
</dbReference>
<evidence type="ECO:0000256" key="8">
    <source>
        <dbReference type="SAM" id="MobiDB-lite"/>
    </source>
</evidence>
<protein>
    <recommendedName>
        <fullName evidence="4">Glutathione-binding protein GsiB</fullName>
    </recommendedName>
</protein>
<gene>
    <name evidence="10" type="ORF">CIL03_17925</name>
</gene>
<organism evidence="10 11">
    <name type="scientific">Virgibacillus indicus</name>
    <dbReference type="NCBI Taxonomy" id="2024554"/>
    <lineage>
        <taxon>Bacteria</taxon>
        <taxon>Bacillati</taxon>
        <taxon>Bacillota</taxon>
        <taxon>Bacilli</taxon>
        <taxon>Bacillales</taxon>
        <taxon>Bacillaceae</taxon>
        <taxon>Virgibacillus</taxon>
    </lineage>
</organism>
<name>A0A265N555_9BACI</name>
<evidence type="ECO:0000256" key="6">
    <source>
        <dbReference type="ARBA" id="ARBA00022729"/>
    </source>
</evidence>
<dbReference type="PANTHER" id="PTHR30290:SF32">
    <property type="entry name" value="GLUTATHIONE-BINDING PROTEIN GSIB"/>
    <property type="match status" value="1"/>
</dbReference>
<evidence type="ECO:0000256" key="2">
    <source>
        <dbReference type="ARBA" id="ARBA00004418"/>
    </source>
</evidence>
<evidence type="ECO:0000256" key="4">
    <source>
        <dbReference type="ARBA" id="ARBA00017393"/>
    </source>
</evidence>
<dbReference type="CDD" id="cd08499">
    <property type="entry name" value="PBP2_Ylib_like"/>
    <property type="match status" value="1"/>
</dbReference>
<evidence type="ECO:0000313" key="11">
    <source>
        <dbReference type="Proteomes" id="UP000216498"/>
    </source>
</evidence>